<evidence type="ECO:0000313" key="9">
    <source>
        <dbReference type="EMBL" id="EAQ50645.1"/>
    </source>
</evidence>
<dbReference type="Proteomes" id="UP000001601">
    <property type="component" value="Unassembled WGS sequence"/>
</dbReference>
<dbReference type="Gene3D" id="3.40.800.10">
    <property type="entry name" value="Ureohydrolase domain"/>
    <property type="match status" value="1"/>
</dbReference>
<protein>
    <recommendedName>
        <fullName evidence="5 6">Formimidoylglutamase</fullName>
        <ecNumber evidence="5 6">3.5.3.8</ecNumber>
    </recommendedName>
    <alternativeName>
        <fullName evidence="5">Formiminoglutamase</fullName>
    </alternativeName>
    <alternativeName>
        <fullName evidence="5">Formiminoglutamate hydrolase</fullName>
    </alternativeName>
</protein>
<feature type="binding site" evidence="5">
    <location>
        <position position="243"/>
    </location>
    <ligand>
        <name>Mn(2+)</name>
        <dbReference type="ChEBI" id="CHEBI:29035"/>
        <label>2</label>
    </ligand>
</feature>
<feature type="binding site" evidence="5 7">
    <location>
        <position position="243"/>
    </location>
    <ligand>
        <name>Mn(2+)</name>
        <dbReference type="ChEBI" id="CHEBI:29035"/>
        <label>1</label>
    </ligand>
</feature>
<comment type="similarity">
    <text evidence="5 8">Belongs to the arginase family.</text>
</comment>
<feature type="binding site" evidence="5">
    <location>
        <position position="245"/>
    </location>
    <ligand>
        <name>Mn(2+)</name>
        <dbReference type="ChEBI" id="CHEBI:29035"/>
        <label>2</label>
    </ligand>
</feature>
<keyword evidence="1 5" id="KW-0479">Metal-binding</keyword>
<keyword evidence="2 5" id="KW-0378">Hydrolase</keyword>
<dbReference type="HAMAP" id="MF_00737">
    <property type="entry name" value="Formimidoylglutam"/>
    <property type="match status" value="1"/>
</dbReference>
<feature type="binding site" evidence="7">
    <location>
        <position position="156"/>
    </location>
    <ligand>
        <name>Mn(2+)</name>
        <dbReference type="ChEBI" id="CHEBI:29035"/>
        <label>1</label>
    </ligand>
</feature>
<dbReference type="CDD" id="cd09988">
    <property type="entry name" value="Formimidoylglutamase"/>
    <property type="match status" value="1"/>
</dbReference>
<comment type="pathway">
    <text evidence="5">Amino-acid degradation; L-histidine degradation into L-glutamate; L-glutamate from N-formimidoyl-L-glutamate (hydrolase route): step 1/1.</text>
</comment>
<dbReference type="SUPFAM" id="SSF52768">
    <property type="entry name" value="Arginase/deacetylase"/>
    <property type="match status" value="1"/>
</dbReference>
<feature type="binding site" evidence="5 7">
    <location>
        <position position="129"/>
    </location>
    <ligand>
        <name>Mn(2+)</name>
        <dbReference type="ChEBI" id="CHEBI:29035"/>
        <label>1</label>
    </ligand>
</feature>
<feature type="binding site" evidence="7">
    <location>
        <position position="245"/>
    </location>
    <ligand>
        <name>Mn(2+)</name>
        <dbReference type="ChEBI" id="CHEBI:29035"/>
        <label>1</label>
    </ligand>
</feature>
<comment type="caution">
    <text evidence="9">The sequence shown here is derived from an EMBL/GenBank/DDBJ whole genome shotgun (WGS) entry which is preliminary data.</text>
</comment>
<dbReference type="GO" id="GO:0008783">
    <property type="term" value="F:agmatinase activity"/>
    <property type="evidence" value="ECO:0007669"/>
    <property type="project" value="TreeGrafter"/>
</dbReference>
<dbReference type="HOGENOM" id="CLU_039478_2_0_10"/>
<keyword evidence="4 5" id="KW-0464">Manganese</keyword>
<comment type="catalytic activity">
    <reaction evidence="5">
        <text>N-formimidoyl-L-glutamate + H2O = formamide + L-glutamate</text>
        <dbReference type="Rhea" id="RHEA:22492"/>
        <dbReference type="ChEBI" id="CHEBI:15377"/>
        <dbReference type="ChEBI" id="CHEBI:16397"/>
        <dbReference type="ChEBI" id="CHEBI:29985"/>
        <dbReference type="ChEBI" id="CHEBI:58928"/>
        <dbReference type="EC" id="3.5.3.8"/>
    </reaction>
</comment>
<comment type="function">
    <text evidence="5">Catalyzes the conversion of N-formimidoyl-L-glutamate to L-glutamate and formamide.</text>
</comment>
<accession>A3XIH2</accession>
<feature type="binding site" evidence="5">
    <location>
        <position position="154"/>
    </location>
    <ligand>
        <name>Mn(2+)</name>
        <dbReference type="ChEBI" id="CHEBI:29035"/>
        <label>2</label>
    </ligand>
</feature>
<dbReference type="InterPro" id="IPR005923">
    <property type="entry name" value="HutG"/>
</dbReference>
<dbReference type="AlphaFoldDB" id="A3XIH2"/>
<dbReference type="PANTHER" id="PTHR11358:SF35">
    <property type="entry name" value="FORMIMIDOYLGLUTAMASE"/>
    <property type="match status" value="1"/>
</dbReference>
<dbReference type="PRINTS" id="PR00116">
    <property type="entry name" value="ARGINASE"/>
</dbReference>
<evidence type="ECO:0000256" key="1">
    <source>
        <dbReference type="ARBA" id="ARBA00022723"/>
    </source>
</evidence>
<dbReference type="PIRSF" id="PIRSF036979">
    <property type="entry name" value="Arginase"/>
    <property type="match status" value="1"/>
</dbReference>
<dbReference type="OrthoDB" id="9788689at2"/>
<sequence length="323" mass="36119">MKNYKQAEAKFWQGRISEDALYLHELIQLKDLTQIERAQNASVALLGYACDEGVSRNLGRPGAIEGPNAIRKTLSSLSNHWHETPLNLCDFGDLICTDQNLESHQNDTAQAASELLKNGHFPILMGGGHDLAYAHFKGIRKAFPKKKIGIVNLDAHFDLRDGSTEATSGTPFWQIAQEEKENFTYYCFGIQKESNSRQLFQTASDYGVRYLLNSAFNLQNWYHIQKELDQFIEEVELIYLSIDLDGFSSAYAPGVSAPSPLGFAPDVALKTIKYLVQSQKLVSVDVVELNPEYDLDNATARLASRLIYALIDAHAEVNSVKLV</sequence>
<feature type="binding site" evidence="5 7">
    <location>
        <position position="154"/>
    </location>
    <ligand>
        <name>Mn(2+)</name>
        <dbReference type="ChEBI" id="CHEBI:29035"/>
        <label>1</label>
    </ligand>
</feature>
<comment type="cofactor">
    <cofactor evidence="5 7">
        <name>Mn(2+)</name>
        <dbReference type="ChEBI" id="CHEBI:29035"/>
    </cofactor>
    <text evidence="5 7">Binds 2 manganese ions per subunit.</text>
</comment>
<feature type="binding site" evidence="5 7">
    <location>
        <position position="158"/>
    </location>
    <ligand>
        <name>Mn(2+)</name>
        <dbReference type="ChEBI" id="CHEBI:29035"/>
        <label>1</label>
    </ligand>
</feature>
<dbReference type="Pfam" id="PF00491">
    <property type="entry name" value="Arginase"/>
    <property type="match status" value="1"/>
</dbReference>
<evidence type="ECO:0000313" key="10">
    <source>
        <dbReference type="Proteomes" id="UP000001601"/>
    </source>
</evidence>
<dbReference type="NCBIfam" id="TIGR01227">
    <property type="entry name" value="hutG"/>
    <property type="match status" value="1"/>
</dbReference>
<dbReference type="GO" id="GO:0033389">
    <property type="term" value="P:putrescine biosynthetic process from arginine, via agmatine"/>
    <property type="evidence" value="ECO:0007669"/>
    <property type="project" value="TreeGrafter"/>
</dbReference>
<dbReference type="InterPro" id="IPR006035">
    <property type="entry name" value="Ureohydrolase"/>
</dbReference>
<dbReference type="GO" id="GO:0030145">
    <property type="term" value="F:manganese ion binding"/>
    <property type="evidence" value="ECO:0007669"/>
    <property type="project" value="UniProtKB-UniRule"/>
</dbReference>
<dbReference type="GO" id="GO:0019556">
    <property type="term" value="P:L-histidine catabolic process to glutamate and formamide"/>
    <property type="evidence" value="ECO:0007669"/>
    <property type="project" value="UniProtKB-UniRule"/>
</dbReference>
<evidence type="ECO:0000256" key="4">
    <source>
        <dbReference type="ARBA" id="ARBA00023211"/>
    </source>
</evidence>
<dbReference type="PANTHER" id="PTHR11358">
    <property type="entry name" value="ARGINASE/AGMATINASE"/>
    <property type="match status" value="1"/>
</dbReference>
<dbReference type="GO" id="GO:0019557">
    <property type="term" value="P:L-histidine catabolic process to glutamate and formate"/>
    <property type="evidence" value="ECO:0007669"/>
    <property type="project" value="UniProtKB-UniPathway"/>
</dbReference>
<evidence type="ECO:0000256" key="6">
    <source>
        <dbReference type="NCBIfam" id="TIGR01227"/>
    </source>
</evidence>
<evidence type="ECO:0000256" key="2">
    <source>
        <dbReference type="ARBA" id="ARBA00022801"/>
    </source>
</evidence>
<evidence type="ECO:0000256" key="5">
    <source>
        <dbReference type="HAMAP-Rule" id="MF_00737"/>
    </source>
</evidence>
<dbReference type="PROSITE" id="PS51409">
    <property type="entry name" value="ARGINASE_2"/>
    <property type="match status" value="1"/>
</dbReference>
<dbReference type="RefSeq" id="WP_009779667.1">
    <property type="nucleotide sequence ID" value="NZ_CH672395.1"/>
</dbReference>
<proteinExistence type="inferred from homology"/>
<name>A3XIH2_LEEBM</name>
<gene>
    <name evidence="5" type="primary">hutG</name>
    <name evidence="9" type="ORF">MED217_06417</name>
</gene>
<dbReference type="EC" id="3.5.3.8" evidence="5 6"/>
<feature type="binding site" evidence="5">
    <location>
        <position position="156"/>
    </location>
    <ligand>
        <name>Mn(2+)</name>
        <dbReference type="ChEBI" id="CHEBI:29035"/>
        <label>2</label>
    </ligand>
</feature>
<dbReference type="EMBL" id="AANC01000002">
    <property type="protein sequence ID" value="EAQ50645.1"/>
    <property type="molecule type" value="Genomic_DNA"/>
</dbReference>
<dbReference type="GO" id="GO:0050415">
    <property type="term" value="F:formimidoylglutamase activity"/>
    <property type="evidence" value="ECO:0007669"/>
    <property type="project" value="UniProtKB-UniRule"/>
</dbReference>
<dbReference type="InterPro" id="IPR023696">
    <property type="entry name" value="Ureohydrolase_dom_sf"/>
</dbReference>
<keyword evidence="3 5" id="KW-0369">Histidine metabolism</keyword>
<organism evidence="9 10">
    <name type="scientific">Leeuwenhoekiella blandensis (strain CECT 7118 / CCUG 51940 / KCTC 22103 / MED217)</name>
    <name type="common">Flavobacterium sp. (strain MED217)</name>
    <dbReference type="NCBI Taxonomy" id="398720"/>
    <lineage>
        <taxon>Bacteria</taxon>
        <taxon>Pseudomonadati</taxon>
        <taxon>Bacteroidota</taxon>
        <taxon>Flavobacteriia</taxon>
        <taxon>Flavobacteriales</taxon>
        <taxon>Flavobacteriaceae</taxon>
        <taxon>Leeuwenhoekiella</taxon>
    </lineage>
</organism>
<evidence type="ECO:0000256" key="8">
    <source>
        <dbReference type="PROSITE-ProRule" id="PRU00742"/>
    </source>
</evidence>
<evidence type="ECO:0000256" key="7">
    <source>
        <dbReference type="PIRSR" id="PIRSR036979-1"/>
    </source>
</evidence>
<keyword evidence="10" id="KW-1185">Reference proteome</keyword>
<reference evidence="9 10" key="1">
    <citation type="journal article" date="2007" name="Nature">
        <title>Light stimulates growth of proteorhodopsin-containing marine Flavobacteria.</title>
        <authorList>
            <person name="Gomez-Consarnau L."/>
            <person name="Gonzalez J.M."/>
            <person name="Coll-Llado M."/>
            <person name="Gourdon P."/>
            <person name="Pascher T."/>
            <person name="Neutze R."/>
            <person name="Pedros-Alio C."/>
            <person name="Pinhassi J."/>
        </authorList>
    </citation>
    <scope>NUCLEOTIDE SEQUENCE [LARGE SCALE GENOMIC DNA]</scope>
    <source>
        <strain evidence="9 10">MED217</strain>
    </source>
</reference>
<dbReference type="UniPathway" id="UPA00379">
    <property type="reaction ID" value="UER00552"/>
</dbReference>
<dbReference type="eggNOG" id="COG0010">
    <property type="taxonomic scope" value="Bacteria"/>
</dbReference>
<evidence type="ECO:0000256" key="3">
    <source>
        <dbReference type="ARBA" id="ARBA00022808"/>
    </source>
</evidence>
<dbReference type="STRING" id="398720.MED217_06417"/>